<sequence length="35" mass="3902">MGQASTMNWTLLVNEIPLPHNNRSRVIGGVRAVRI</sequence>
<gene>
    <name evidence="1" type="ORF">METZ01_LOCUS365371</name>
</gene>
<reference evidence="1" key="1">
    <citation type="submission" date="2018-05" db="EMBL/GenBank/DDBJ databases">
        <authorList>
            <person name="Lanie J.A."/>
            <person name="Ng W.-L."/>
            <person name="Kazmierczak K.M."/>
            <person name="Andrzejewski T.M."/>
            <person name="Davidsen T.M."/>
            <person name="Wayne K.J."/>
            <person name="Tettelin H."/>
            <person name="Glass J.I."/>
            <person name="Rusch D."/>
            <person name="Podicherti R."/>
            <person name="Tsui H.-C.T."/>
            <person name="Winkler M.E."/>
        </authorList>
    </citation>
    <scope>NUCLEOTIDE SEQUENCE</scope>
</reference>
<dbReference type="AlphaFoldDB" id="A0A382STH8"/>
<organism evidence="1">
    <name type="scientific">marine metagenome</name>
    <dbReference type="NCBI Taxonomy" id="408172"/>
    <lineage>
        <taxon>unclassified sequences</taxon>
        <taxon>metagenomes</taxon>
        <taxon>ecological metagenomes</taxon>
    </lineage>
</organism>
<accession>A0A382STH8</accession>
<protein>
    <submittedName>
        <fullName evidence="1">Uncharacterized protein</fullName>
    </submittedName>
</protein>
<evidence type="ECO:0000313" key="1">
    <source>
        <dbReference type="EMBL" id="SVD12517.1"/>
    </source>
</evidence>
<dbReference type="EMBL" id="UINC01131050">
    <property type="protein sequence ID" value="SVD12517.1"/>
    <property type="molecule type" value="Genomic_DNA"/>
</dbReference>
<proteinExistence type="predicted"/>
<name>A0A382STH8_9ZZZZ</name>